<dbReference type="InterPro" id="IPR044565">
    <property type="entry name" value="Sec22"/>
</dbReference>
<keyword evidence="12" id="KW-0472">Membrane</keyword>
<accession>A0A8H6SLC0</accession>
<feature type="region of interest" description="Disordered" evidence="15">
    <location>
        <begin position="492"/>
        <end position="566"/>
    </location>
</feature>
<feature type="compositionally biased region" description="Basic residues" evidence="15">
    <location>
        <begin position="172"/>
        <end position="185"/>
    </location>
</feature>
<feature type="compositionally biased region" description="Basic residues" evidence="15">
    <location>
        <begin position="541"/>
        <end position="566"/>
    </location>
</feature>
<dbReference type="GO" id="GO:0000139">
    <property type="term" value="C:Golgi membrane"/>
    <property type="evidence" value="ECO:0007669"/>
    <property type="project" value="UniProtKB-SubCell"/>
</dbReference>
<evidence type="ECO:0000256" key="8">
    <source>
        <dbReference type="ARBA" id="ARBA00022927"/>
    </source>
</evidence>
<evidence type="ECO:0000256" key="13">
    <source>
        <dbReference type="ARBA" id="ARBA00024249"/>
    </source>
</evidence>
<evidence type="ECO:0000256" key="2">
    <source>
        <dbReference type="ARBA" id="ARBA00004409"/>
    </source>
</evidence>
<name>A0A8H6SLC0_9AGAR</name>
<comment type="subcellular location">
    <subcellularLocation>
        <location evidence="1">Endoplasmic reticulum membrane</location>
        <topology evidence="1">Single-pass type IV membrane protein</topology>
    </subcellularLocation>
    <subcellularLocation>
        <location evidence="2">Golgi apparatus membrane</location>
        <topology evidence="2">Single-pass type IV membrane protein</topology>
    </subcellularLocation>
</comment>
<dbReference type="InterPro" id="IPR010908">
    <property type="entry name" value="Longin_dom"/>
</dbReference>
<evidence type="ECO:0000256" key="12">
    <source>
        <dbReference type="ARBA" id="ARBA00023136"/>
    </source>
</evidence>
<dbReference type="GO" id="GO:0005484">
    <property type="term" value="F:SNAP receptor activity"/>
    <property type="evidence" value="ECO:0007669"/>
    <property type="project" value="InterPro"/>
</dbReference>
<dbReference type="SMART" id="SM01270">
    <property type="entry name" value="Longin"/>
    <property type="match status" value="1"/>
</dbReference>
<dbReference type="PROSITE" id="PS50892">
    <property type="entry name" value="V_SNARE"/>
    <property type="match status" value="1"/>
</dbReference>
<keyword evidence="19" id="KW-1185">Reference proteome</keyword>
<dbReference type="SUPFAM" id="SSF64356">
    <property type="entry name" value="SNARE-like"/>
    <property type="match status" value="1"/>
</dbReference>
<feature type="domain" description="Longin" evidence="16">
    <location>
        <begin position="6"/>
        <end position="118"/>
    </location>
</feature>
<evidence type="ECO:0000256" key="6">
    <source>
        <dbReference type="ARBA" id="ARBA00022824"/>
    </source>
</evidence>
<dbReference type="InterPro" id="IPR042855">
    <property type="entry name" value="V_SNARE_CC"/>
</dbReference>
<evidence type="ECO:0000256" key="1">
    <source>
        <dbReference type="ARBA" id="ARBA00004163"/>
    </source>
</evidence>
<evidence type="ECO:0000313" key="19">
    <source>
        <dbReference type="Proteomes" id="UP000636479"/>
    </source>
</evidence>
<keyword evidence="9" id="KW-1133">Transmembrane helix</keyword>
<dbReference type="CDD" id="cd14824">
    <property type="entry name" value="Longin"/>
    <property type="match status" value="1"/>
</dbReference>
<keyword evidence="11 14" id="KW-0175">Coiled coil</keyword>
<organism evidence="18 19">
    <name type="scientific">Mycena indigotica</name>
    <dbReference type="NCBI Taxonomy" id="2126181"/>
    <lineage>
        <taxon>Eukaryota</taxon>
        <taxon>Fungi</taxon>
        <taxon>Dikarya</taxon>
        <taxon>Basidiomycota</taxon>
        <taxon>Agaricomycotina</taxon>
        <taxon>Agaricomycetes</taxon>
        <taxon>Agaricomycetidae</taxon>
        <taxon>Agaricales</taxon>
        <taxon>Marasmiineae</taxon>
        <taxon>Mycenaceae</taxon>
        <taxon>Mycena</taxon>
    </lineage>
</organism>
<keyword evidence="5" id="KW-0812">Transmembrane</keyword>
<feature type="compositionally biased region" description="Polar residues" evidence="15">
    <location>
        <begin position="519"/>
        <end position="534"/>
    </location>
</feature>
<comment type="similarity">
    <text evidence="3">Belongs to the synaptobrevin family.</text>
</comment>
<evidence type="ECO:0000256" key="5">
    <source>
        <dbReference type="ARBA" id="ARBA00022692"/>
    </source>
</evidence>
<dbReference type="PANTHER" id="PTHR45837">
    <property type="entry name" value="VESICLE-TRAFFICKING PROTEIN SEC22B"/>
    <property type="match status" value="1"/>
</dbReference>
<dbReference type="PROSITE" id="PS50859">
    <property type="entry name" value="LONGIN"/>
    <property type="match status" value="1"/>
</dbReference>
<feature type="domain" description="V-SNARE coiled-coil homology" evidence="17">
    <location>
        <begin position="138"/>
        <end position="194"/>
    </location>
</feature>
<evidence type="ECO:0000256" key="7">
    <source>
        <dbReference type="ARBA" id="ARBA00022892"/>
    </source>
</evidence>
<evidence type="ECO:0000256" key="9">
    <source>
        <dbReference type="ARBA" id="ARBA00022989"/>
    </source>
</evidence>
<dbReference type="SUPFAM" id="SSF58038">
    <property type="entry name" value="SNARE fusion complex"/>
    <property type="match status" value="1"/>
</dbReference>
<evidence type="ECO:0000259" key="17">
    <source>
        <dbReference type="PROSITE" id="PS50892"/>
    </source>
</evidence>
<dbReference type="EMBL" id="JACAZF010000006">
    <property type="protein sequence ID" value="KAF7301521.1"/>
    <property type="molecule type" value="Genomic_DNA"/>
</dbReference>
<keyword evidence="10" id="KW-0333">Golgi apparatus</keyword>
<keyword evidence="8" id="KW-0653">Protein transport</keyword>
<evidence type="ECO:0000256" key="11">
    <source>
        <dbReference type="ARBA" id="ARBA00023054"/>
    </source>
</evidence>
<dbReference type="FunFam" id="3.30.450.50:FF:000007">
    <property type="entry name" value="SNARE complex subunit SEC22"/>
    <property type="match status" value="1"/>
</dbReference>
<feature type="compositionally biased region" description="Basic and acidic residues" evidence="15">
    <location>
        <begin position="186"/>
        <end position="216"/>
    </location>
</feature>
<evidence type="ECO:0000313" key="18">
    <source>
        <dbReference type="EMBL" id="KAF7301521.1"/>
    </source>
</evidence>
<dbReference type="Pfam" id="PF13774">
    <property type="entry name" value="Longin"/>
    <property type="match status" value="1"/>
</dbReference>
<dbReference type="GO" id="GO:0006890">
    <property type="term" value="P:retrograde vesicle-mediated transport, Golgi to endoplasmic reticulum"/>
    <property type="evidence" value="ECO:0007669"/>
    <property type="project" value="InterPro"/>
</dbReference>
<evidence type="ECO:0000256" key="14">
    <source>
        <dbReference type="PROSITE-ProRule" id="PRU00290"/>
    </source>
</evidence>
<feature type="region of interest" description="Disordered" evidence="15">
    <location>
        <begin position="164"/>
        <end position="237"/>
    </location>
</feature>
<evidence type="ECO:0000256" key="4">
    <source>
        <dbReference type="ARBA" id="ARBA00022448"/>
    </source>
</evidence>
<dbReference type="GeneID" id="59346393"/>
<gene>
    <name evidence="18" type="ORF">MIND_00717600</name>
</gene>
<dbReference type="GO" id="GO:0006888">
    <property type="term" value="P:endoplasmic reticulum to Golgi vesicle-mediated transport"/>
    <property type="evidence" value="ECO:0007669"/>
    <property type="project" value="InterPro"/>
</dbReference>
<comment type="caution">
    <text evidence="18">The sequence shown here is derived from an EMBL/GenBank/DDBJ whole genome shotgun (WGS) entry which is preliminary data.</text>
</comment>
<dbReference type="Gene3D" id="3.30.450.50">
    <property type="entry name" value="Longin domain"/>
    <property type="match status" value="1"/>
</dbReference>
<evidence type="ECO:0000256" key="10">
    <source>
        <dbReference type="ARBA" id="ARBA00023034"/>
    </source>
</evidence>
<dbReference type="RefSeq" id="XP_037219521.1">
    <property type="nucleotide sequence ID" value="XM_037363877.1"/>
</dbReference>
<keyword evidence="7" id="KW-0931">ER-Golgi transport</keyword>
<dbReference type="GO" id="GO:0005789">
    <property type="term" value="C:endoplasmic reticulum membrane"/>
    <property type="evidence" value="ECO:0007669"/>
    <property type="project" value="UniProtKB-SubCell"/>
</dbReference>
<dbReference type="AlphaFoldDB" id="A0A8H6SLC0"/>
<dbReference type="GO" id="GO:0015031">
    <property type="term" value="P:protein transport"/>
    <property type="evidence" value="ECO:0007669"/>
    <property type="project" value="UniProtKB-KW"/>
</dbReference>
<evidence type="ECO:0000256" key="3">
    <source>
        <dbReference type="ARBA" id="ARBA00008025"/>
    </source>
</evidence>
<keyword evidence="6" id="KW-0256">Endoplasmic reticulum</keyword>
<sequence length="642" mass="70437">MVLSTILVRASDALPLAASVDDEQTEQALQEHKQQSKLIFRRITPNSEPRCSIESGHYTLHYLISENVVFLTIADKSYPRKLAFSYLDELSKEFATTYGAKVDAVRKPYAFVGFDTFMSKTARLYRDTRTATAATGSGLDKLNDDLQDVTRIMTKNMEELLWRGDSLDSNSKKKRGERKKKRAARRQREKEQHSADAELRKARERDAIVTEKERRKSANQSTQPQPFPSTAGYPTTPYTAGYNAMPPAGAYDQRERKHSANMGDINQQFREMDLTNQAARPLQYQTDAERARKLSNNLGQQAPYGAAYPTTAYPVFGNPSPNMRPAETPQAAYSASAYVNANYPAGASTTPAMAHPSTPYNGAVYPPGHVLAGKPIPAGATPPIPGLVASTSGQPAYQSMPVPATDTGDQGQLPAPDGFSRPVSAITTFTPFDKMRLDDMNELVLSAPRMPVVLQAHDVQGGDWTRFMQVILYKGRERRSGPQAGMEDIQLPLFDSRDDSSSSSSSTSDSDSDSDDPRFTNNQMYMYDQQSGQGMTEIMERKRRRREIKAEKKQRRKEKRARRKARAREKKYSLYIACVPPGGVQPGMGGAVPGVNPMAGMPMNPSAYGGAVTGGVSMNPAAYGGAVTGGMPMTSHAGAYGM</sequence>
<reference evidence="18" key="1">
    <citation type="submission" date="2020-05" db="EMBL/GenBank/DDBJ databases">
        <title>Mycena genomes resolve the evolution of fungal bioluminescence.</title>
        <authorList>
            <person name="Tsai I.J."/>
        </authorList>
    </citation>
    <scope>NUCLEOTIDE SEQUENCE</scope>
    <source>
        <strain evidence="18">171206Taipei</strain>
    </source>
</reference>
<evidence type="ECO:0000256" key="15">
    <source>
        <dbReference type="SAM" id="MobiDB-lite"/>
    </source>
</evidence>
<proteinExistence type="inferred from homology"/>
<protein>
    <recommendedName>
        <fullName evidence="13">Protein transport protein SEC22</fullName>
    </recommendedName>
</protein>
<keyword evidence="4" id="KW-0813">Transport</keyword>
<dbReference type="OrthoDB" id="1719357at2759"/>
<dbReference type="InterPro" id="IPR011012">
    <property type="entry name" value="Longin-like_dom_sf"/>
</dbReference>
<evidence type="ECO:0000259" key="16">
    <source>
        <dbReference type="PROSITE" id="PS50859"/>
    </source>
</evidence>
<dbReference type="Proteomes" id="UP000636479">
    <property type="component" value="Unassembled WGS sequence"/>
</dbReference>
<feature type="region of interest" description="Disordered" evidence="15">
    <location>
        <begin position="388"/>
        <end position="422"/>
    </location>
</feature>